<keyword evidence="2" id="KW-1185">Reference proteome</keyword>
<protein>
    <submittedName>
        <fullName evidence="1">Uncharacterized protein</fullName>
    </submittedName>
</protein>
<name>A0A849VDJ1_9GAMM</name>
<organism evidence="1 2">
    <name type="scientific">Pseudoalteromonas caenipelagi</name>
    <dbReference type="NCBI Taxonomy" id="2726988"/>
    <lineage>
        <taxon>Bacteria</taxon>
        <taxon>Pseudomonadati</taxon>
        <taxon>Pseudomonadota</taxon>
        <taxon>Gammaproteobacteria</taxon>
        <taxon>Alteromonadales</taxon>
        <taxon>Pseudoalteromonadaceae</taxon>
        <taxon>Pseudoalteromonas</taxon>
    </lineage>
</organism>
<dbReference type="InterPro" id="IPR009078">
    <property type="entry name" value="Ferritin-like_SF"/>
</dbReference>
<evidence type="ECO:0000313" key="1">
    <source>
        <dbReference type="EMBL" id="NOU49761.1"/>
    </source>
</evidence>
<dbReference type="GO" id="GO:0006400">
    <property type="term" value="P:tRNA modification"/>
    <property type="evidence" value="ECO:0007669"/>
    <property type="project" value="InterPro"/>
</dbReference>
<dbReference type="Gene3D" id="1.20.1260.10">
    <property type="match status" value="1"/>
</dbReference>
<dbReference type="PANTHER" id="PTHR42637">
    <property type="entry name" value="TRNA-(MS[2]IO[6]A)-HYDROXYLASE"/>
    <property type="match status" value="1"/>
</dbReference>
<dbReference type="InterPro" id="IPR012347">
    <property type="entry name" value="Ferritin-like"/>
</dbReference>
<dbReference type="GO" id="GO:0045301">
    <property type="term" value="F:tRNA 2-(methylsulfanyl)-N(6)-isopentenyladenosine(37) hydroxylase activity"/>
    <property type="evidence" value="ECO:0007669"/>
    <property type="project" value="InterPro"/>
</dbReference>
<gene>
    <name evidence="1" type="ORF">HG263_04330</name>
</gene>
<dbReference type="Proteomes" id="UP000586305">
    <property type="component" value="Unassembled WGS sequence"/>
</dbReference>
<dbReference type="Pfam" id="PF06175">
    <property type="entry name" value="MiaE"/>
    <property type="match status" value="1"/>
</dbReference>
<proteinExistence type="predicted"/>
<dbReference type="AlphaFoldDB" id="A0A849VDJ1"/>
<dbReference type="PANTHER" id="PTHR42637:SF1">
    <property type="entry name" value="TRNA 2-(METHYLSULFANYL)-N(6)-ISOPENTENYLADENOSINE(37) HYDROXYLASE"/>
    <property type="match status" value="1"/>
</dbReference>
<evidence type="ECO:0000313" key="2">
    <source>
        <dbReference type="Proteomes" id="UP000586305"/>
    </source>
</evidence>
<reference evidence="1 2" key="1">
    <citation type="submission" date="2020-04" db="EMBL/GenBank/DDBJ databases">
        <title>Pseudoalteromonas caenipelagi sp. nov., isolated from a tidal flat.</title>
        <authorList>
            <person name="Park S."/>
            <person name="Yoon J.-H."/>
        </authorList>
    </citation>
    <scope>NUCLEOTIDE SEQUENCE [LARGE SCALE GENOMIC DNA]</scope>
    <source>
        <strain evidence="1 2">JBTF-M23</strain>
    </source>
</reference>
<dbReference type="EMBL" id="JABBPG010000001">
    <property type="protein sequence ID" value="NOU49761.1"/>
    <property type="molecule type" value="Genomic_DNA"/>
</dbReference>
<comment type="caution">
    <text evidence="1">The sequence shown here is derived from an EMBL/GenBank/DDBJ whole genome shotgun (WGS) entry which is preliminary data.</text>
</comment>
<sequence length="77" mass="8564">MDELLKPIKQFLQCDTPDAWVAAATKPENLPVVLIDHLICELKAYMCKLLNGCTTDLFISAFNGDFPLGHKLTTKEA</sequence>
<accession>A0A849VDJ1</accession>
<dbReference type="InterPro" id="IPR010386">
    <property type="entry name" value="tRNA-Hydrxlase_MiaE"/>
</dbReference>
<dbReference type="SUPFAM" id="SSF47240">
    <property type="entry name" value="Ferritin-like"/>
    <property type="match status" value="1"/>
</dbReference>